<accession>A0A6J5T780</accession>
<gene>
    <name evidence="1" type="ORF">UFOVP39_54</name>
</gene>
<evidence type="ECO:0000313" key="1">
    <source>
        <dbReference type="EMBL" id="CAB4240692.1"/>
    </source>
</evidence>
<reference evidence="1" key="1">
    <citation type="submission" date="2020-05" db="EMBL/GenBank/DDBJ databases">
        <authorList>
            <person name="Chiriac C."/>
            <person name="Salcher M."/>
            <person name="Ghai R."/>
            <person name="Kavagutti S V."/>
        </authorList>
    </citation>
    <scope>NUCLEOTIDE SEQUENCE</scope>
</reference>
<dbReference type="EMBL" id="LR797813">
    <property type="protein sequence ID" value="CAB4240692.1"/>
    <property type="molecule type" value="Genomic_DNA"/>
</dbReference>
<proteinExistence type="predicted"/>
<organism evidence="1">
    <name type="scientific">uncultured Caudovirales phage</name>
    <dbReference type="NCBI Taxonomy" id="2100421"/>
    <lineage>
        <taxon>Viruses</taxon>
        <taxon>Duplodnaviria</taxon>
        <taxon>Heunggongvirae</taxon>
        <taxon>Uroviricota</taxon>
        <taxon>Caudoviricetes</taxon>
        <taxon>Peduoviridae</taxon>
        <taxon>Maltschvirus</taxon>
        <taxon>Maltschvirus maltsch</taxon>
    </lineage>
</organism>
<sequence length="136" mass="14997">MSDIKEAIAKAPSGRPQRVPVGTRNVLTVAGKDANYAYRIINDSGDRVQEFMDAGYELVEASSVRVGDKRVNSGSSEGSKAQLSVGQGQKAFVVRIKKEWYEEDQQMKQRRVDDLEAATKAKALDGTYGKLEITRD</sequence>
<protein>
    <submittedName>
        <fullName evidence="1">Uncharacterized protein</fullName>
    </submittedName>
</protein>
<name>A0A6J5T780_9CAUD</name>